<sequence length="81" mass="8900">MREGPGAAKRNQRRGGSGLLCANPLHRAVPTFNQMQPLGILTAAGASCQYTVADRGLCCLAWKEACVKFLYFSQQAEWKKK</sequence>
<dbReference type="AlphaFoldDB" id="A0A2G9SG74"/>
<gene>
    <name evidence="1" type="ORF">AB205_0163240</name>
</gene>
<name>A0A2G9SG74_AQUCT</name>
<dbReference type="EMBL" id="KV924911">
    <property type="protein sequence ID" value="PIO39189.1"/>
    <property type="molecule type" value="Genomic_DNA"/>
</dbReference>
<keyword evidence="2" id="KW-1185">Reference proteome</keyword>
<proteinExistence type="predicted"/>
<evidence type="ECO:0000313" key="1">
    <source>
        <dbReference type="EMBL" id="PIO39189.1"/>
    </source>
</evidence>
<protein>
    <submittedName>
        <fullName evidence="1">Uncharacterized protein</fullName>
    </submittedName>
</protein>
<reference evidence="2" key="1">
    <citation type="journal article" date="2017" name="Nat. Commun.">
        <title>The North American bullfrog draft genome provides insight into hormonal regulation of long noncoding RNA.</title>
        <authorList>
            <person name="Hammond S.A."/>
            <person name="Warren R.L."/>
            <person name="Vandervalk B.P."/>
            <person name="Kucuk E."/>
            <person name="Khan H."/>
            <person name="Gibb E.A."/>
            <person name="Pandoh P."/>
            <person name="Kirk H."/>
            <person name="Zhao Y."/>
            <person name="Jones M."/>
            <person name="Mungall A.J."/>
            <person name="Coope R."/>
            <person name="Pleasance S."/>
            <person name="Moore R.A."/>
            <person name="Holt R.A."/>
            <person name="Round J.M."/>
            <person name="Ohora S."/>
            <person name="Walle B.V."/>
            <person name="Veldhoen N."/>
            <person name="Helbing C.C."/>
            <person name="Birol I."/>
        </authorList>
    </citation>
    <scope>NUCLEOTIDE SEQUENCE [LARGE SCALE GENOMIC DNA]</scope>
</reference>
<dbReference type="OrthoDB" id="1923775at2759"/>
<accession>A0A2G9SG74</accession>
<dbReference type="Proteomes" id="UP000228934">
    <property type="component" value="Unassembled WGS sequence"/>
</dbReference>
<organism evidence="1 2">
    <name type="scientific">Aquarana catesbeiana</name>
    <name type="common">American bullfrog</name>
    <name type="synonym">Rana catesbeiana</name>
    <dbReference type="NCBI Taxonomy" id="8400"/>
    <lineage>
        <taxon>Eukaryota</taxon>
        <taxon>Metazoa</taxon>
        <taxon>Chordata</taxon>
        <taxon>Craniata</taxon>
        <taxon>Vertebrata</taxon>
        <taxon>Euteleostomi</taxon>
        <taxon>Amphibia</taxon>
        <taxon>Batrachia</taxon>
        <taxon>Anura</taxon>
        <taxon>Neobatrachia</taxon>
        <taxon>Ranoidea</taxon>
        <taxon>Ranidae</taxon>
        <taxon>Aquarana</taxon>
    </lineage>
</organism>
<evidence type="ECO:0000313" key="2">
    <source>
        <dbReference type="Proteomes" id="UP000228934"/>
    </source>
</evidence>